<reference evidence="1" key="1">
    <citation type="submission" date="2022-07" db="EMBL/GenBank/DDBJ databases">
        <title>Enhanced cultured diversity of the mouse gut microbiota enables custom-made synthetic communities.</title>
        <authorList>
            <person name="Afrizal A."/>
        </authorList>
    </citation>
    <scope>NUCLEOTIDE SEQUENCE</scope>
    <source>
        <strain evidence="1">DSM 29186</strain>
    </source>
</reference>
<gene>
    <name evidence="1" type="ORF">NSA58_08090</name>
</gene>
<evidence type="ECO:0000313" key="2">
    <source>
        <dbReference type="Proteomes" id="UP001140817"/>
    </source>
</evidence>
<protein>
    <submittedName>
        <fullName evidence="1">Uncharacterized protein</fullName>
    </submittedName>
</protein>
<dbReference type="EMBL" id="JANKBY010000075">
    <property type="protein sequence ID" value="MCR1822744.1"/>
    <property type="molecule type" value="Genomic_DNA"/>
</dbReference>
<accession>A0A9X2MAB8</accession>
<name>A0A9X2MAB8_9FIRM</name>
<proteinExistence type="predicted"/>
<dbReference type="AlphaFoldDB" id="A0A9X2MAB8"/>
<comment type="caution">
    <text evidence="1">The sequence shown here is derived from an EMBL/GenBank/DDBJ whole genome shotgun (WGS) entry which is preliminary data.</text>
</comment>
<sequence length="57" mass="6388">MKKILGGKEHGCINCGGTMIYIHIPRIGVVSQCRECGNCVSGRVKDEVKIYSYEEKR</sequence>
<organism evidence="1 2">
    <name type="scientific">Terrisporobacter muris</name>
    <dbReference type="NCBI Taxonomy" id="2963284"/>
    <lineage>
        <taxon>Bacteria</taxon>
        <taxon>Bacillati</taxon>
        <taxon>Bacillota</taxon>
        <taxon>Clostridia</taxon>
        <taxon>Peptostreptococcales</taxon>
        <taxon>Peptostreptococcaceae</taxon>
        <taxon>Terrisporobacter</taxon>
    </lineage>
</organism>
<keyword evidence="2" id="KW-1185">Reference proteome</keyword>
<evidence type="ECO:0000313" key="1">
    <source>
        <dbReference type="EMBL" id="MCR1822744.1"/>
    </source>
</evidence>
<dbReference type="Proteomes" id="UP001140817">
    <property type="component" value="Unassembled WGS sequence"/>
</dbReference>
<dbReference type="RefSeq" id="WP_257560375.1">
    <property type="nucleotide sequence ID" value="NZ_JANKBY010000075.1"/>
</dbReference>